<dbReference type="AlphaFoldDB" id="A0A329KTR4"/>
<dbReference type="GO" id="GO:0008168">
    <property type="term" value="F:methyltransferase activity"/>
    <property type="evidence" value="ECO:0007669"/>
    <property type="project" value="UniProtKB-KW"/>
</dbReference>
<accession>A0A329KTR4</accession>
<dbReference type="InterPro" id="IPR029063">
    <property type="entry name" value="SAM-dependent_MTases_sf"/>
</dbReference>
<comment type="caution">
    <text evidence="5">The sequence shown here is derived from an EMBL/GenBank/DDBJ whole genome shotgun (WGS) entry which is preliminary data.</text>
</comment>
<organism evidence="5 6">
    <name type="scientific">Mycobacterium colombiense</name>
    <dbReference type="NCBI Taxonomy" id="339268"/>
    <lineage>
        <taxon>Bacteria</taxon>
        <taxon>Bacillati</taxon>
        <taxon>Actinomycetota</taxon>
        <taxon>Actinomycetes</taxon>
        <taxon>Mycobacteriales</taxon>
        <taxon>Mycobacteriaceae</taxon>
        <taxon>Mycobacterium</taxon>
        <taxon>Mycobacterium avium complex (MAC)</taxon>
    </lineage>
</organism>
<sequence>MPRKEPSMAGQPVPERDYLLGHSRPEIDRLIRQAEMLRPITQRLLVSAGIERGMRVLDIGCGPGDVSLLLADLVGPTGYVFGIDPSAEAIAVARNRFHARRHTNAEFVQSDIQSYEGPAGFDAAVCRYVLIHQKDPSDFLRMARRLIRTGGVIALHEMDATRGIRSNPRLAVLHKVYDAVHYTLTRGGAPFDVGGRFVRVFHEAGLSAPSMFTETLVESAADSQMLPWLVSLAREVLPHMLAAGAMTADQLAIDTLLDRLRRQANSSDCQLEFVPQICAWVRV</sequence>
<evidence type="ECO:0000313" key="6">
    <source>
        <dbReference type="Proteomes" id="UP000250347"/>
    </source>
</evidence>
<name>A0A329KTR4_9MYCO</name>
<gene>
    <name evidence="5" type="ORF">DQP58_07980</name>
</gene>
<dbReference type="CDD" id="cd02440">
    <property type="entry name" value="AdoMet_MTases"/>
    <property type="match status" value="1"/>
</dbReference>
<dbReference type="Gene3D" id="3.40.50.150">
    <property type="entry name" value="Vaccinia Virus protein VP39"/>
    <property type="match status" value="1"/>
</dbReference>
<proteinExistence type="predicted"/>
<keyword evidence="1 5" id="KW-0489">Methyltransferase</keyword>
<evidence type="ECO:0000313" key="5">
    <source>
        <dbReference type="EMBL" id="RAU97421.1"/>
    </source>
</evidence>
<protein>
    <submittedName>
        <fullName evidence="5">Class I SAM-dependent methyltransferase</fullName>
    </submittedName>
</protein>
<dbReference type="InterPro" id="IPR025714">
    <property type="entry name" value="Methyltranfer_dom"/>
</dbReference>
<dbReference type="EMBL" id="QMEU01000015">
    <property type="protein sequence ID" value="RAU97421.1"/>
    <property type="molecule type" value="Genomic_DNA"/>
</dbReference>
<dbReference type="SUPFAM" id="SSF53335">
    <property type="entry name" value="S-adenosyl-L-methionine-dependent methyltransferases"/>
    <property type="match status" value="1"/>
</dbReference>
<dbReference type="PANTHER" id="PTHR43464:SF19">
    <property type="entry name" value="UBIQUINONE BIOSYNTHESIS O-METHYLTRANSFERASE, MITOCHONDRIAL"/>
    <property type="match status" value="1"/>
</dbReference>
<feature type="domain" description="Methyltransferase" evidence="4">
    <location>
        <begin position="51"/>
        <end position="159"/>
    </location>
</feature>
<dbReference type="PANTHER" id="PTHR43464">
    <property type="entry name" value="METHYLTRANSFERASE"/>
    <property type="match status" value="1"/>
</dbReference>
<reference evidence="5 6" key="1">
    <citation type="submission" date="2018-06" db="EMBL/GenBank/DDBJ databases">
        <title>NTM in soil in Japan.</title>
        <authorList>
            <person name="Ohya K."/>
        </authorList>
    </citation>
    <scope>NUCLEOTIDE SEQUENCE [LARGE SCALE GENOMIC DNA]</scope>
    <source>
        <strain evidence="5 6">GF76</strain>
    </source>
</reference>
<evidence type="ECO:0000256" key="2">
    <source>
        <dbReference type="ARBA" id="ARBA00022679"/>
    </source>
</evidence>
<dbReference type="GO" id="GO:0032259">
    <property type="term" value="P:methylation"/>
    <property type="evidence" value="ECO:0007669"/>
    <property type="project" value="UniProtKB-KW"/>
</dbReference>
<dbReference type="Proteomes" id="UP000250347">
    <property type="component" value="Unassembled WGS sequence"/>
</dbReference>
<evidence type="ECO:0000259" key="4">
    <source>
        <dbReference type="Pfam" id="PF13847"/>
    </source>
</evidence>
<dbReference type="Pfam" id="PF13847">
    <property type="entry name" value="Methyltransf_31"/>
    <property type="match status" value="1"/>
</dbReference>
<keyword evidence="2" id="KW-0808">Transferase</keyword>
<evidence type="ECO:0000256" key="1">
    <source>
        <dbReference type="ARBA" id="ARBA00022603"/>
    </source>
</evidence>
<evidence type="ECO:0000256" key="3">
    <source>
        <dbReference type="ARBA" id="ARBA00022691"/>
    </source>
</evidence>
<keyword evidence="3" id="KW-0949">S-adenosyl-L-methionine</keyword>